<evidence type="ECO:0000313" key="2">
    <source>
        <dbReference type="EMBL" id="KAK6161577.1"/>
    </source>
</evidence>
<accession>A0ABR0XQU5</accession>
<protein>
    <recommendedName>
        <fullName evidence="1">Reverse transcriptase Ty1/copia-type domain-containing protein</fullName>
    </recommendedName>
</protein>
<keyword evidence="3" id="KW-1185">Reference proteome</keyword>
<evidence type="ECO:0000259" key="1">
    <source>
        <dbReference type="Pfam" id="PF07727"/>
    </source>
</evidence>
<name>A0ABR0XQU5_REHGL</name>
<dbReference type="InterPro" id="IPR013103">
    <property type="entry name" value="RVT_2"/>
</dbReference>
<reference evidence="2 3" key="1">
    <citation type="journal article" date="2021" name="Comput. Struct. Biotechnol. J.">
        <title>De novo genome assembly of the potent medicinal plant Rehmannia glutinosa using nanopore technology.</title>
        <authorList>
            <person name="Ma L."/>
            <person name="Dong C."/>
            <person name="Song C."/>
            <person name="Wang X."/>
            <person name="Zheng X."/>
            <person name="Niu Y."/>
            <person name="Chen S."/>
            <person name="Feng W."/>
        </authorList>
    </citation>
    <scope>NUCLEOTIDE SEQUENCE [LARGE SCALE GENOMIC DNA]</scope>
    <source>
        <strain evidence="2">DH-2019</strain>
    </source>
</reference>
<dbReference type="Pfam" id="PF07727">
    <property type="entry name" value="RVT_2"/>
    <property type="match status" value="1"/>
</dbReference>
<dbReference type="PANTHER" id="PTHR11439">
    <property type="entry name" value="GAG-POL-RELATED RETROTRANSPOSON"/>
    <property type="match status" value="1"/>
</dbReference>
<sequence length="276" mass="31261">MKTELDALERNNTWILTTLPPNKHCIDSSLFVQVSEGSIVILCIYVDDIILASNSFQAIENTKQHLDNKFTIKDLGTLKYILGIEVARNKQGIHLCQRKYALDLINETGYTNCKPSITPMDSKLNFINAYSIQTLSQFLSKPTFSHLAAAHRVLRYIKTSPVKGLFYSANSALHLKGFRDADWARCPYTRRSISGYVVYLGDSVISWKTTVSRSPAEAEYRDITLITCEIQWLTYLLQDLQVNRKIQEGLLKLLCIPSAQQNVDILTKPLPCISII</sequence>
<comment type="caution">
    <text evidence="2">The sequence shown here is derived from an EMBL/GenBank/DDBJ whole genome shotgun (WGS) entry which is preliminary data.</text>
</comment>
<dbReference type="Proteomes" id="UP001318860">
    <property type="component" value="Unassembled WGS sequence"/>
</dbReference>
<feature type="domain" description="Reverse transcriptase Ty1/copia-type" evidence="1">
    <location>
        <begin position="16"/>
        <end position="120"/>
    </location>
</feature>
<evidence type="ECO:0000313" key="3">
    <source>
        <dbReference type="Proteomes" id="UP001318860"/>
    </source>
</evidence>
<dbReference type="PANTHER" id="PTHR11439:SF498">
    <property type="entry name" value="DNAK FAMILY PROTEIN"/>
    <property type="match status" value="1"/>
</dbReference>
<proteinExistence type="predicted"/>
<organism evidence="2 3">
    <name type="scientific">Rehmannia glutinosa</name>
    <name type="common">Chinese foxglove</name>
    <dbReference type="NCBI Taxonomy" id="99300"/>
    <lineage>
        <taxon>Eukaryota</taxon>
        <taxon>Viridiplantae</taxon>
        <taxon>Streptophyta</taxon>
        <taxon>Embryophyta</taxon>
        <taxon>Tracheophyta</taxon>
        <taxon>Spermatophyta</taxon>
        <taxon>Magnoliopsida</taxon>
        <taxon>eudicotyledons</taxon>
        <taxon>Gunneridae</taxon>
        <taxon>Pentapetalae</taxon>
        <taxon>asterids</taxon>
        <taxon>lamiids</taxon>
        <taxon>Lamiales</taxon>
        <taxon>Orobanchaceae</taxon>
        <taxon>Rehmannieae</taxon>
        <taxon>Rehmannia</taxon>
    </lineage>
</organism>
<dbReference type="InterPro" id="IPR043502">
    <property type="entry name" value="DNA/RNA_pol_sf"/>
</dbReference>
<dbReference type="EMBL" id="JABTTQ020000003">
    <property type="protein sequence ID" value="KAK6161577.1"/>
    <property type="molecule type" value="Genomic_DNA"/>
</dbReference>
<gene>
    <name evidence="2" type="ORF">DH2020_004958</name>
</gene>
<dbReference type="CDD" id="cd09272">
    <property type="entry name" value="RNase_HI_RT_Ty1"/>
    <property type="match status" value="1"/>
</dbReference>
<dbReference type="SUPFAM" id="SSF56672">
    <property type="entry name" value="DNA/RNA polymerases"/>
    <property type="match status" value="1"/>
</dbReference>